<dbReference type="PANTHER" id="PTHR23150">
    <property type="entry name" value="SULFATASE MODIFYING FACTOR 1, 2"/>
    <property type="match status" value="1"/>
</dbReference>
<dbReference type="Proteomes" id="UP000004386">
    <property type="component" value="Unassembled WGS sequence"/>
</dbReference>
<dbReference type="InterPro" id="IPR016187">
    <property type="entry name" value="CTDL_fold"/>
</dbReference>
<sequence>MDAVPCYPMNKCKGKKCLRELAVAVPAVLLAVVAGLFVVDAVGRPGQSLPGASALRPETVVITPRTMTYRADGDFQKNNYPVDAPLTTRRLSRPFEIMKYQVGTADYELCVEDGACQPAEALPHNHDASAAEAPVVGVSYDDALAYADWLSRKTGENWHLPTDEQWAFAAGSRFPDDALGIEDDAASNPAIRWLRDYEKQSARKLDRSPARRPAGAFGVNELGVADIAGNVWEWTQTCHRRVNIDAYGKQVAEVPSCGVYVVNGKHRAAMSSFIRNPKTGGCSVGVPPDNLGFRLVRDNRWYAVVWKRIQNIGA</sequence>
<evidence type="ECO:0000313" key="4">
    <source>
        <dbReference type="Proteomes" id="UP000004386"/>
    </source>
</evidence>
<protein>
    <recommendedName>
        <fullName evidence="2">Sulfatase-modifying factor enzyme-like domain-containing protein</fullName>
    </recommendedName>
</protein>
<gene>
    <name evidence="3" type="ORF">OINT_1000885</name>
</gene>
<proteinExistence type="predicted"/>
<evidence type="ECO:0000259" key="2">
    <source>
        <dbReference type="Pfam" id="PF03781"/>
    </source>
</evidence>
<dbReference type="PANTHER" id="PTHR23150:SF19">
    <property type="entry name" value="FORMYLGLYCINE-GENERATING ENZYME"/>
    <property type="match status" value="1"/>
</dbReference>
<reference evidence="3 4" key="1">
    <citation type="submission" date="2009-05" db="EMBL/GenBank/DDBJ databases">
        <authorList>
            <person name="Setubal J.C."/>
            <person name="Boyle S."/>
            <person name="Crasta O.R."/>
            <person name="Gillespie J.J."/>
            <person name="Kenyon R.W."/>
            <person name="Lu J."/>
            <person name="Mane S."/>
            <person name="Nagrani S."/>
            <person name="Shallom J.M."/>
            <person name="Shallom S."/>
            <person name="Shukla M."/>
            <person name="Snyder E.E."/>
            <person name="Sobral B.W."/>
            <person name="Wattam A.R."/>
            <person name="Will R."/>
            <person name="Williams K."/>
            <person name="Yoo H."/>
            <person name="Munk C."/>
            <person name="Tapia R."/>
            <person name="Green L."/>
            <person name="Rogers Y."/>
            <person name="Detter J.C."/>
            <person name="Bruce D."/>
            <person name="Brettin T.S."/>
            <person name="Tsolis R."/>
        </authorList>
    </citation>
    <scope>NUCLEOTIDE SEQUENCE [LARGE SCALE GENOMIC DNA]</scope>
    <source>
        <strain evidence="3 4">LMG 3301</strain>
    </source>
</reference>
<comment type="caution">
    <text evidence="3">The sequence shown here is derived from an EMBL/GenBank/DDBJ whole genome shotgun (WGS) entry which is preliminary data.</text>
</comment>
<dbReference type="InterPro" id="IPR051043">
    <property type="entry name" value="Sulfatase_Mod_Factor_Kinase"/>
</dbReference>
<dbReference type="Gene3D" id="3.90.1580.10">
    <property type="entry name" value="paralog of FGE (formylglycine-generating enzyme)"/>
    <property type="match status" value="1"/>
</dbReference>
<accession>C4WFX8</accession>
<dbReference type="SUPFAM" id="SSF56436">
    <property type="entry name" value="C-type lectin-like"/>
    <property type="match status" value="1"/>
</dbReference>
<dbReference type="Pfam" id="PF03781">
    <property type="entry name" value="FGE-sulfatase"/>
    <property type="match status" value="1"/>
</dbReference>
<evidence type="ECO:0000256" key="1">
    <source>
        <dbReference type="SAM" id="Phobius"/>
    </source>
</evidence>
<keyword evidence="1" id="KW-0472">Membrane</keyword>
<dbReference type="AlphaFoldDB" id="C4WFX8"/>
<name>C4WFX8_9HYPH</name>
<feature type="transmembrane region" description="Helical" evidence="1">
    <location>
        <begin position="21"/>
        <end position="39"/>
    </location>
</feature>
<dbReference type="InterPro" id="IPR005532">
    <property type="entry name" value="SUMF_dom"/>
</dbReference>
<dbReference type="EMBL" id="ACQA01000001">
    <property type="protein sequence ID" value="EEQ95507.1"/>
    <property type="molecule type" value="Genomic_DNA"/>
</dbReference>
<keyword evidence="1" id="KW-1133">Transmembrane helix</keyword>
<evidence type="ECO:0000313" key="3">
    <source>
        <dbReference type="EMBL" id="EEQ95507.1"/>
    </source>
</evidence>
<dbReference type="HOGENOM" id="CLU_012431_3_0_5"/>
<dbReference type="GO" id="GO:0120147">
    <property type="term" value="F:formylglycine-generating oxidase activity"/>
    <property type="evidence" value="ECO:0007669"/>
    <property type="project" value="TreeGrafter"/>
</dbReference>
<dbReference type="InterPro" id="IPR042095">
    <property type="entry name" value="SUMF_sf"/>
</dbReference>
<feature type="domain" description="Sulfatase-modifying factor enzyme-like" evidence="2">
    <location>
        <begin position="57"/>
        <end position="297"/>
    </location>
</feature>
<organism evidence="3 4">
    <name type="scientific">Brucella intermedia LMG 3301</name>
    <dbReference type="NCBI Taxonomy" id="641118"/>
    <lineage>
        <taxon>Bacteria</taxon>
        <taxon>Pseudomonadati</taxon>
        <taxon>Pseudomonadota</taxon>
        <taxon>Alphaproteobacteria</taxon>
        <taxon>Hyphomicrobiales</taxon>
        <taxon>Brucellaceae</taxon>
        <taxon>Brucella/Ochrobactrum group</taxon>
        <taxon>Brucella</taxon>
    </lineage>
</organism>
<keyword evidence="1" id="KW-0812">Transmembrane</keyword>